<dbReference type="VEuPathDB" id="AmoebaDB:ACA1_323390"/>
<keyword evidence="2" id="KW-1185">Reference proteome</keyword>
<accession>L8H1K1</accession>
<reference evidence="1 2" key="1">
    <citation type="journal article" date="2013" name="Genome Biol.">
        <title>Genome of Acanthamoeba castellanii highlights extensive lateral gene transfer and early evolution of tyrosine kinase signaling.</title>
        <authorList>
            <person name="Clarke M."/>
            <person name="Lohan A.J."/>
            <person name="Liu B."/>
            <person name="Lagkouvardos I."/>
            <person name="Roy S."/>
            <person name="Zafar N."/>
            <person name="Bertelli C."/>
            <person name="Schilde C."/>
            <person name="Kianianmomeni A."/>
            <person name="Burglin T.R."/>
            <person name="Frech C."/>
            <person name="Turcotte B."/>
            <person name="Kopec K.O."/>
            <person name="Synnott J.M."/>
            <person name="Choo C."/>
            <person name="Paponov I."/>
            <person name="Finkler A."/>
            <person name="Soon Heng Tan C."/>
            <person name="Hutchins A.P."/>
            <person name="Weinmeier T."/>
            <person name="Rattei T."/>
            <person name="Chu J.S."/>
            <person name="Gimenez G."/>
            <person name="Irimia M."/>
            <person name="Rigden D.J."/>
            <person name="Fitzpatrick D.A."/>
            <person name="Lorenzo-Morales J."/>
            <person name="Bateman A."/>
            <person name="Chiu C.H."/>
            <person name="Tang P."/>
            <person name="Hegemann P."/>
            <person name="Fromm H."/>
            <person name="Raoult D."/>
            <person name="Greub G."/>
            <person name="Miranda-Saavedra D."/>
            <person name="Chen N."/>
            <person name="Nash P."/>
            <person name="Ginger M.L."/>
            <person name="Horn M."/>
            <person name="Schaap P."/>
            <person name="Caler L."/>
            <person name="Loftus B."/>
        </authorList>
    </citation>
    <scope>NUCLEOTIDE SEQUENCE [LARGE SCALE GENOMIC DNA]</scope>
    <source>
        <strain evidence="1 2">Neff</strain>
    </source>
</reference>
<dbReference type="Proteomes" id="UP000011083">
    <property type="component" value="Unassembled WGS sequence"/>
</dbReference>
<proteinExistence type="predicted"/>
<dbReference type="EMBL" id="KB007938">
    <property type="protein sequence ID" value="ELR19105.1"/>
    <property type="molecule type" value="Genomic_DNA"/>
</dbReference>
<dbReference type="RefSeq" id="XP_004341172.1">
    <property type="nucleotide sequence ID" value="XM_004341124.1"/>
</dbReference>
<gene>
    <name evidence="1" type="ORF">ACA1_323390</name>
</gene>
<dbReference type="GeneID" id="14919903"/>
<name>L8H1K1_ACACF</name>
<organism evidence="1 2">
    <name type="scientific">Acanthamoeba castellanii (strain ATCC 30010 / Neff)</name>
    <dbReference type="NCBI Taxonomy" id="1257118"/>
    <lineage>
        <taxon>Eukaryota</taxon>
        <taxon>Amoebozoa</taxon>
        <taxon>Discosea</taxon>
        <taxon>Longamoebia</taxon>
        <taxon>Centramoebida</taxon>
        <taxon>Acanthamoebidae</taxon>
        <taxon>Acanthamoeba</taxon>
    </lineage>
</organism>
<dbReference type="KEGG" id="acan:ACA1_323390"/>
<protein>
    <submittedName>
        <fullName evidence="1">Uncharacterized protein</fullName>
    </submittedName>
</protein>
<evidence type="ECO:0000313" key="1">
    <source>
        <dbReference type="EMBL" id="ELR19105.1"/>
    </source>
</evidence>
<sequence>MEQTGEGTGVAEVSRTEAGMRVLLMQLAEAAALERSAERGRELLATVVHALRTILIALRKEECSDEGAEGLLKSRRAPFLRLDSFLEYVGYEDTADGLVLSDPDAAADGIESGLKALEWFEQQTQGKSDQALLTASQSGHKQSSKPSAMTDILDARIGDLLISQHEGAPEEGNRVAVVQGRAWWLGGGTRH</sequence>
<evidence type="ECO:0000313" key="2">
    <source>
        <dbReference type="Proteomes" id="UP000011083"/>
    </source>
</evidence>
<dbReference type="AlphaFoldDB" id="L8H1K1"/>